<dbReference type="EMBL" id="JARXIC010000003">
    <property type="protein sequence ID" value="MDQ8193381.1"/>
    <property type="molecule type" value="Genomic_DNA"/>
</dbReference>
<name>A0ABU1AF27_9BACT</name>
<protein>
    <submittedName>
        <fullName evidence="1">Helix-turn-helix domain-containing protein</fullName>
    </submittedName>
</protein>
<evidence type="ECO:0000313" key="2">
    <source>
        <dbReference type="Proteomes" id="UP001243717"/>
    </source>
</evidence>
<keyword evidence="2" id="KW-1185">Reference proteome</keyword>
<proteinExistence type="predicted"/>
<gene>
    <name evidence="1" type="ORF">QEH59_03025</name>
</gene>
<dbReference type="RefSeq" id="WP_308983885.1">
    <property type="nucleotide sequence ID" value="NZ_JARXIC010000003.1"/>
</dbReference>
<sequence length="66" mass="7801">MNDTKQNLIPSRQVMARLGYTNRASFLEFIKREGLPFYRLGARRIVFDPDEVEAWLERHRVGGIHK</sequence>
<accession>A0ABU1AF27</accession>
<reference evidence="1 2" key="1">
    <citation type="submission" date="2023-04" db="EMBL/GenBank/DDBJ databases">
        <title>A novel bacteria isolated from coastal sediment.</title>
        <authorList>
            <person name="Liu X.-J."/>
            <person name="Du Z.-J."/>
        </authorList>
    </citation>
    <scope>NUCLEOTIDE SEQUENCE [LARGE SCALE GENOMIC DNA]</scope>
    <source>
        <strain evidence="1 2">SDUM461004</strain>
    </source>
</reference>
<dbReference type="Proteomes" id="UP001243717">
    <property type="component" value="Unassembled WGS sequence"/>
</dbReference>
<evidence type="ECO:0000313" key="1">
    <source>
        <dbReference type="EMBL" id="MDQ8193381.1"/>
    </source>
</evidence>
<comment type="caution">
    <text evidence="1">The sequence shown here is derived from an EMBL/GenBank/DDBJ whole genome shotgun (WGS) entry which is preliminary data.</text>
</comment>
<organism evidence="1 2">
    <name type="scientific">Thalassobacterium sedimentorum</name>
    <dbReference type="NCBI Taxonomy" id="3041258"/>
    <lineage>
        <taxon>Bacteria</taxon>
        <taxon>Pseudomonadati</taxon>
        <taxon>Verrucomicrobiota</taxon>
        <taxon>Opitutia</taxon>
        <taxon>Puniceicoccales</taxon>
        <taxon>Coraliomargaritaceae</taxon>
        <taxon>Thalassobacterium</taxon>
    </lineage>
</organism>